<accession>A0AAE0S6V0</accession>
<feature type="non-terminal residue" evidence="1">
    <location>
        <position position="1"/>
    </location>
</feature>
<evidence type="ECO:0000313" key="1">
    <source>
        <dbReference type="EMBL" id="KAK3586391.1"/>
    </source>
</evidence>
<reference evidence="1" key="1">
    <citation type="journal article" date="2021" name="Genome Biol. Evol.">
        <title>A High-Quality Reference Genome for a Parasitic Bivalve with Doubly Uniparental Inheritance (Bivalvia: Unionida).</title>
        <authorList>
            <person name="Smith C.H."/>
        </authorList>
    </citation>
    <scope>NUCLEOTIDE SEQUENCE</scope>
    <source>
        <strain evidence="1">CHS0354</strain>
    </source>
</reference>
<name>A0AAE0S6V0_9BIVA</name>
<reference evidence="1" key="3">
    <citation type="submission" date="2023-05" db="EMBL/GenBank/DDBJ databases">
        <authorList>
            <person name="Smith C.H."/>
        </authorList>
    </citation>
    <scope>NUCLEOTIDE SEQUENCE</scope>
    <source>
        <strain evidence="1">CHS0354</strain>
        <tissue evidence="1">Mantle</tissue>
    </source>
</reference>
<dbReference type="Proteomes" id="UP001195483">
    <property type="component" value="Unassembled WGS sequence"/>
</dbReference>
<reference evidence="1" key="2">
    <citation type="journal article" date="2021" name="Genome Biol. Evol.">
        <title>Developing a high-quality reference genome for a parasitic bivalve with doubly uniparental inheritance (Bivalvia: Unionida).</title>
        <authorList>
            <person name="Smith C.H."/>
        </authorList>
    </citation>
    <scope>NUCLEOTIDE SEQUENCE</scope>
    <source>
        <strain evidence="1">CHS0354</strain>
        <tissue evidence="1">Mantle</tissue>
    </source>
</reference>
<gene>
    <name evidence="1" type="ORF">CHS0354_030908</name>
</gene>
<keyword evidence="2" id="KW-1185">Reference proteome</keyword>
<evidence type="ECO:0000313" key="2">
    <source>
        <dbReference type="Proteomes" id="UP001195483"/>
    </source>
</evidence>
<dbReference type="AlphaFoldDB" id="A0AAE0S6V0"/>
<sequence length="120" mass="13948">YRHYGPLGWSQRAKFKRTAVLLIWDTKSEITDGQDIPGLWGKSATPKRKLKERRKAELLRAANQYITASRPTVNKSEPQEQIQGVQLPRTSKSTQFKQRQDIRNVEAQTEINFIDIIRAR</sequence>
<dbReference type="EMBL" id="JAEAOA010001841">
    <property type="protein sequence ID" value="KAK3586391.1"/>
    <property type="molecule type" value="Genomic_DNA"/>
</dbReference>
<proteinExistence type="predicted"/>
<protein>
    <submittedName>
        <fullName evidence="1">Uncharacterized protein</fullName>
    </submittedName>
</protein>
<comment type="caution">
    <text evidence="1">The sequence shown here is derived from an EMBL/GenBank/DDBJ whole genome shotgun (WGS) entry which is preliminary data.</text>
</comment>
<organism evidence="1 2">
    <name type="scientific">Potamilus streckersoni</name>
    <dbReference type="NCBI Taxonomy" id="2493646"/>
    <lineage>
        <taxon>Eukaryota</taxon>
        <taxon>Metazoa</taxon>
        <taxon>Spiralia</taxon>
        <taxon>Lophotrochozoa</taxon>
        <taxon>Mollusca</taxon>
        <taxon>Bivalvia</taxon>
        <taxon>Autobranchia</taxon>
        <taxon>Heteroconchia</taxon>
        <taxon>Palaeoheterodonta</taxon>
        <taxon>Unionida</taxon>
        <taxon>Unionoidea</taxon>
        <taxon>Unionidae</taxon>
        <taxon>Ambleminae</taxon>
        <taxon>Lampsilini</taxon>
        <taxon>Potamilus</taxon>
    </lineage>
</organism>